<accession>A0ABV4CTR1</accession>
<evidence type="ECO:0000256" key="2">
    <source>
        <dbReference type="ARBA" id="ARBA00022490"/>
    </source>
</evidence>
<keyword evidence="2 6" id="KW-0963">Cytoplasm</keyword>
<dbReference type="GO" id="GO:0008168">
    <property type="term" value="F:methyltransferase activity"/>
    <property type="evidence" value="ECO:0007669"/>
    <property type="project" value="UniProtKB-KW"/>
</dbReference>
<evidence type="ECO:0000256" key="1">
    <source>
        <dbReference type="ARBA" id="ARBA00009741"/>
    </source>
</evidence>
<comment type="function">
    <text evidence="6">Methylates ribosomal protein L11.</text>
</comment>
<name>A0ABV4CTR1_9BACT</name>
<keyword evidence="3 6" id="KW-0489">Methyltransferase</keyword>
<reference evidence="7 8" key="1">
    <citation type="submission" date="2024-03" db="EMBL/GenBank/DDBJ databases">
        <title>Mouse gut bacterial collection (mGBC) of GemPharmatech.</title>
        <authorList>
            <person name="He Y."/>
            <person name="Dong L."/>
            <person name="Wu D."/>
            <person name="Gao X."/>
            <person name="Lin Z."/>
        </authorList>
    </citation>
    <scope>NUCLEOTIDE SEQUENCE [LARGE SCALE GENOMIC DNA]</scope>
    <source>
        <strain evidence="7 8">54-13</strain>
    </source>
</reference>
<dbReference type="Pfam" id="PF06325">
    <property type="entry name" value="PrmA"/>
    <property type="match status" value="1"/>
</dbReference>
<comment type="subcellular location">
    <subcellularLocation>
        <location evidence="6">Cytoplasm</location>
    </subcellularLocation>
</comment>
<protein>
    <recommendedName>
        <fullName evidence="6">Ribosomal protein L11 methyltransferase</fullName>
        <shortName evidence="6">L11 Mtase</shortName>
        <ecNumber evidence="6">2.1.1.-</ecNumber>
    </recommendedName>
</protein>
<dbReference type="CDD" id="cd02440">
    <property type="entry name" value="AdoMet_MTases"/>
    <property type="match status" value="1"/>
</dbReference>
<dbReference type="GO" id="GO:0005840">
    <property type="term" value="C:ribosome"/>
    <property type="evidence" value="ECO:0007669"/>
    <property type="project" value="UniProtKB-KW"/>
</dbReference>
<evidence type="ECO:0000256" key="5">
    <source>
        <dbReference type="ARBA" id="ARBA00022691"/>
    </source>
</evidence>
<dbReference type="Proteomes" id="UP001565200">
    <property type="component" value="Unassembled WGS sequence"/>
</dbReference>
<gene>
    <name evidence="6 7" type="primary">prmA</name>
    <name evidence="7" type="ORF">AAK873_02090</name>
</gene>
<dbReference type="SUPFAM" id="SSF53335">
    <property type="entry name" value="S-adenosyl-L-methionine-dependent methyltransferases"/>
    <property type="match status" value="1"/>
</dbReference>
<evidence type="ECO:0000313" key="7">
    <source>
        <dbReference type="EMBL" id="MEY8244407.1"/>
    </source>
</evidence>
<dbReference type="EMBL" id="JBCLPP010000004">
    <property type="protein sequence ID" value="MEY8244407.1"/>
    <property type="molecule type" value="Genomic_DNA"/>
</dbReference>
<keyword evidence="5 6" id="KW-0949">S-adenosyl-L-methionine</keyword>
<dbReference type="EC" id="2.1.1.-" evidence="6"/>
<dbReference type="InterPro" id="IPR050078">
    <property type="entry name" value="Ribosomal_L11_MeTrfase_PrmA"/>
</dbReference>
<comment type="catalytic activity">
    <reaction evidence="6">
        <text>L-lysyl-[protein] + 3 S-adenosyl-L-methionine = N(6),N(6),N(6)-trimethyl-L-lysyl-[protein] + 3 S-adenosyl-L-homocysteine + 3 H(+)</text>
        <dbReference type="Rhea" id="RHEA:54192"/>
        <dbReference type="Rhea" id="RHEA-COMP:9752"/>
        <dbReference type="Rhea" id="RHEA-COMP:13826"/>
        <dbReference type="ChEBI" id="CHEBI:15378"/>
        <dbReference type="ChEBI" id="CHEBI:29969"/>
        <dbReference type="ChEBI" id="CHEBI:57856"/>
        <dbReference type="ChEBI" id="CHEBI:59789"/>
        <dbReference type="ChEBI" id="CHEBI:61961"/>
    </reaction>
</comment>
<dbReference type="PANTHER" id="PTHR43648">
    <property type="entry name" value="ELECTRON TRANSFER FLAVOPROTEIN BETA SUBUNIT LYSINE METHYLTRANSFERASE"/>
    <property type="match status" value="1"/>
</dbReference>
<dbReference type="PANTHER" id="PTHR43648:SF1">
    <property type="entry name" value="ELECTRON TRANSFER FLAVOPROTEIN BETA SUBUNIT LYSINE METHYLTRANSFERASE"/>
    <property type="match status" value="1"/>
</dbReference>
<dbReference type="InterPro" id="IPR004498">
    <property type="entry name" value="Ribosomal_PrmA_MeTrfase"/>
</dbReference>
<evidence type="ECO:0000256" key="4">
    <source>
        <dbReference type="ARBA" id="ARBA00022679"/>
    </source>
</evidence>
<keyword evidence="7" id="KW-0689">Ribosomal protein</keyword>
<comment type="caution">
    <text evidence="7">The sequence shown here is derived from an EMBL/GenBank/DDBJ whole genome shotgun (WGS) entry which is preliminary data.</text>
</comment>
<keyword evidence="7" id="KW-0687">Ribonucleoprotein</keyword>
<comment type="similarity">
    <text evidence="1 6">Belongs to the methyltransferase superfamily. PrmA family.</text>
</comment>
<dbReference type="HAMAP" id="MF_00735">
    <property type="entry name" value="Methyltr_PrmA"/>
    <property type="match status" value="1"/>
</dbReference>
<organism evidence="7 8">
    <name type="scientific">Heminiphilus faecis</name>
    <dbReference type="NCBI Taxonomy" id="2601703"/>
    <lineage>
        <taxon>Bacteria</taxon>
        <taxon>Pseudomonadati</taxon>
        <taxon>Bacteroidota</taxon>
        <taxon>Bacteroidia</taxon>
        <taxon>Bacteroidales</taxon>
        <taxon>Muribaculaceae</taxon>
        <taxon>Heminiphilus</taxon>
    </lineage>
</organism>
<dbReference type="RefSeq" id="WP_121698277.1">
    <property type="nucleotide sequence ID" value="NZ_JBCLPP010000004.1"/>
</dbReference>
<proteinExistence type="inferred from homology"/>
<evidence type="ECO:0000256" key="3">
    <source>
        <dbReference type="ARBA" id="ARBA00022603"/>
    </source>
</evidence>
<keyword evidence="8" id="KW-1185">Reference proteome</keyword>
<dbReference type="GO" id="GO:0032259">
    <property type="term" value="P:methylation"/>
    <property type="evidence" value="ECO:0007669"/>
    <property type="project" value="UniProtKB-KW"/>
</dbReference>
<evidence type="ECO:0000256" key="6">
    <source>
        <dbReference type="HAMAP-Rule" id="MF_00735"/>
    </source>
</evidence>
<dbReference type="NCBIfam" id="NF001785">
    <property type="entry name" value="PRK00517.2-2"/>
    <property type="match status" value="1"/>
</dbReference>
<sequence length="282" mass="31575">MNDYIEVRLDISPCDETSTDLLAALLCNKDYESFVPDNDGLTAYVKKEFFDETVFKEVIADFPFEATIEVRWSTVEGRDWNAEWEKNYFKPIVIDNQCVIHSSFHTDIPSLPYDIVIDPKMAFGTGHHQTTSLIIRRLIEMPLENKSVIDMGTGTGILAILAAMRGANPVNAVEIDEFAHVNAVENVRLNGHAEINVILGDAGALDNLETADLFIANINRNIITADMRHYASKLAEGGDMLLSGFYEEDVETIFAEASNHGLKHTGTYVLDRWTCLQLKKLS</sequence>
<dbReference type="InterPro" id="IPR029063">
    <property type="entry name" value="SAM-dependent_MTases_sf"/>
</dbReference>
<comment type="caution">
    <text evidence="6">Lacks conserved residue(s) required for the propagation of feature annotation.</text>
</comment>
<evidence type="ECO:0000313" key="8">
    <source>
        <dbReference type="Proteomes" id="UP001565200"/>
    </source>
</evidence>
<keyword evidence="4 6" id="KW-0808">Transferase</keyword>
<dbReference type="Gene3D" id="3.40.50.150">
    <property type="entry name" value="Vaccinia Virus protein VP39"/>
    <property type="match status" value="1"/>
</dbReference>